<dbReference type="RefSeq" id="WP_165345445.1">
    <property type="nucleotide sequence ID" value="NZ_JAAKZX010000320.1"/>
</dbReference>
<accession>A0ABX0E6H5</accession>
<keyword evidence="2" id="KW-1185">Reference proteome</keyword>
<name>A0ABX0E6H5_9ACTN</name>
<evidence type="ECO:0008006" key="3">
    <source>
        <dbReference type="Google" id="ProtNLM"/>
    </source>
</evidence>
<evidence type="ECO:0000313" key="1">
    <source>
        <dbReference type="EMBL" id="NGO48989.1"/>
    </source>
</evidence>
<organism evidence="1 2">
    <name type="scientific">Streptomyces ureilyticus</name>
    <dbReference type="NCBI Taxonomy" id="1775131"/>
    <lineage>
        <taxon>Bacteria</taxon>
        <taxon>Bacillati</taxon>
        <taxon>Actinomycetota</taxon>
        <taxon>Actinomycetes</taxon>
        <taxon>Kitasatosporales</taxon>
        <taxon>Streptomycetaceae</taxon>
        <taxon>Streptomyces</taxon>
    </lineage>
</organism>
<evidence type="ECO:0000313" key="2">
    <source>
        <dbReference type="Proteomes" id="UP001518140"/>
    </source>
</evidence>
<comment type="caution">
    <text evidence="1">The sequence shown here is derived from an EMBL/GenBank/DDBJ whole genome shotgun (WGS) entry which is preliminary data.</text>
</comment>
<sequence>MDEAFIPLHALVLAMLPAIDEYVDDEAGVRAYITRYHIESPIELDVTTDAEGAQRIGTTPPLYYVDTSLRPSYHQMRFTVERGAGDD</sequence>
<proteinExistence type="predicted"/>
<reference evidence="1 2" key="1">
    <citation type="submission" date="2020-02" db="EMBL/GenBank/DDBJ databases">
        <title>Whole-genome analyses of novel actinobacteria.</title>
        <authorList>
            <person name="Sahin N."/>
            <person name="Tokatli A."/>
        </authorList>
    </citation>
    <scope>NUCLEOTIDE SEQUENCE [LARGE SCALE GENOMIC DNA]</scope>
    <source>
        <strain evidence="1 2">YC419</strain>
    </source>
</reference>
<dbReference type="EMBL" id="JAAKZX010000320">
    <property type="protein sequence ID" value="NGO48989.1"/>
    <property type="molecule type" value="Genomic_DNA"/>
</dbReference>
<gene>
    <name evidence="1" type="ORF">G6048_45260</name>
</gene>
<protein>
    <recommendedName>
        <fullName evidence="3">UTRA domain-containing protein</fullName>
    </recommendedName>
</protein>
<dbReference type="Proteomes" id="UP001518140">
    <property type="component" value="Unassembled WGS sequence"/>
</dbReference>